<gene>
    <name evidence="11" type="primary">ARR8_2</name>
    <name evidence="11" type="ORF">g.100643</name>
</gene>
<protein>
    <submittedName>
        <fullName evidence="11">Two-component response regulator ARR8</fullName>
    </submittedName>
</protein>
<feature type="compositionally biased region" description="Basic and acidic residues" evidence="9">
    <location>
        <begin position="194"/>
        <end position="206"/>
    </location>
</feature>
<dbReference type="CDD" id="cd17581">
    <property type="entry name" value="REC_typeA_ARR"/>
    <property type="match status" value="1"/>
</dbReference>
<dbReference type="AlphaFoldDB" id="A0A1D1YPY8"/>
<feature type="region of interest" description="Disordered" evidence="9">
    <location>
        <begin position="145"/>
        <end position="213"/>
    </location>
</feature>
<evidence type="ECO:0000256" key="7">
    <source>
        <dbReference type="ARBA" id="ARBA00043855"/>
    </source>
</evidence>
<keyword evidence="5" id="KW-0804">Transcription</keyword>
<dbReference type="SMART" id="SM00448">
    <property type="entry name" value="REC"/>
    <property type="match status" value="1"/>
</dbReference>
<feature type="compositionally biased region" description="Basic and acidic residues" evidence="9">
    <location>
        <begin position="145"/>
        <end position="156"/>
    </location>
</feature>
<evidence type="ECO:0000256" key="3">
    <source>
        <dbReference type="ARBA" id="ARBA00023012"/>
    </source>
</evidence>
<feature type="modified residue" description="4-aspartylphosphate" evidence="8">
    <location>
        <position position="75"/>
    </location>
</feature>
<reference evidence="11" key="1">
    <citation type="submission" date="2015-07" db="EMBL/GenBank/DDBJ databases">
        <title>Transcriptome Assembly of Anthurium amnicola.</title>
        <authorList>
            <person name="Suzuki J."/>
        </authorList>
    </citation>
    <scope>NUCLEOTIDE SEQUENCE</scope>
</reference>
<sequence>MALTAEAQFHVLAVDDSLIDRKLIERLLKTSSYQVTTVDSGSKALEFLGLQDDQSDSPSVSPYHQEIEVSLVITDYCMPGMTGYDLLKKIKETSSLKDIPVVIMSSENVPSRINRCLEEGAEEFFLKPVKLSDMEKLIPHIMKRRSTEQPKEEQQLKHSQQPQQTQQNDHNNLLVTAMATDSSINSSNSSNKRKAMDESLSPERPRPRCRVTA</sequence>
<dbReference type="PANTHER" id="PTHR43874:SF167">
    <property type="entry name" value="TWO-COMPONENT RESPONSE REGULATOR ARR9"/>
    <property type="match status" value="1"/>
</dbReference>
<dbReference type="GO" id="GO:0000160">
    <property type="term" value="P:phosphorelay signal transduction system"/>
    <property type="evidence" value="ECO:0007669"/>
    <property type="project" value="UniProtKB-KW"/>
</dbReference>
<evidence type="ECO:0000256" key="1">
    <source>
        <dbReference type="ARBA" id="ARBA00022553"/>
    </source>
</evidence>
<keyword evidence="4" id="KW-0805">Transcription regulation</keyword>
<dbReference type="EMBL" id="GDJX01011267">
    <property type="protein sequence ID" value="JAT56669.1"/>
    <property type="molecule type" value="Transcribed_RNA"/>
</dbReference>
<dbReference type="InterPro" id="IPR001789">
    <property type="entry name" value="Sig_transdc_resp-reg_receiver"/>
</dbReference>
<dbReference type="SUPFAM" id="SSF52172">
    <property type="entry name" value="CheY-like"/>
    <property type="match status" value="1"/>
</dbReference>
<comment type="similarity">
    <text evidence="6">Belongs to the ARR family. Type-A subfamily.</text>
</comment>
<dbReference type="InterPro" id="IPR011006">
    <property type="entry name" value="CheY-like_superfamily"/>
</dbReference>
<dbReference type="GO" id="GO:0009736">
    <property type="term" value="P:cytokinin-activated signaling pathway"/>
    <property type="evidence" value="ECO:0007669"/>
    <property type="project" value="UniProtKB-KW"/>
</dbReference>
<comment type="function">
    <text evidence="7">Functions as a response regulator involved in His-to-Asp phosphorelay signal transduction system. Phosphorylation of the Asp residue in the receiver domain activates the ability of the protein to promote the transcription of target genes. Type-A response regulators seem to act as negative regulators of the cytokinin signaling.</text>
</comment>
<keyword evidence="3" id="KW-0902">Two-component regulatory system</keyword>
<evidence type="ECO:0000256" key="2">
    <source>
        <dbReference type="ARBA" id="ARBA00022864"/>
    </source>
</evidence>
<dbReference type="PANTHER" id="PTHR43874">
    <property type="entry name" value="TWO-COMPONENT RESPONSE REGULATOR"/>
    <property type="match status" value="1"/>
</dbReference>
<feature type="compositionally biased region" description="Low complexity" evidence="9">
    <location>
        <begin position="157"/>
        <end position="167"/>
    </location>
</feature>
<keyword evidence="2" id="KW-0932">Cytokinin signaling pathway</keyword>
<evidence type="ECO:0000259" key="10">
    <source>
        <dbReference type="PROSITE" id="PS50110"/>
    </source>
</evidence>
<dbReference type="Gene3D" id="3.40.50.2300">
    <property type="match status" value="1"/>
</dbReference>
<dbReference type="PROSITE" id="PS50110">
    <property type="entry name" value="RESPONSE_REGULATORY"/>
    <property type="match status" value="1"/>
</dbReference>
<evidence type="ECO:0000256" key="6">
    <source>
        <dbReference type="ARBA" id="ARBA00038244"/>
    </source>
</evidence>
<feature type="domain" description="Response regulatory" evidence="10">
    <location>
        <begin position="10"/>
        <end position="142"/>
    </location>
</feature>
<organism evidence="11">
    <name type="scientific">Anthurium amnicola</name>
    <dbReference type="NCBI Taxonomy" id="1678845"/>
    <lineage>
        <taxon>Eukaryota</taxon>
        <taxon>Viridiplantae</taxon>
        <taxon>Streptophyta</taxon>
        <taxon>Embryophyta</taxon>
        <taxon>Tracheophyta</taxon>
        <taxon>Spermatophyta</taxon>
        <taxon>Magnoliopsida</taxon>
        <taxon>Liliopsida</taxon>
        <taxon>Araceae</taxon>
        <taxon>Pothoideae</taxon>
        <taxon>Potheae</taxon>
        <taxon>Anthurium</taxon>
    </lineage>
</organism>
<accession>A0A1D1YPY8</accession>
<evidence type="ECO:0000313" key="11">
    <source>
        <dbReference type="EMBL" id="JAT56669.1"/>
    </source>
</evidence>
<evidence type="ECO:0000256" key="5">
    <source>
        <dbReference type="ARBA" id="ARBA00023163"/>
    </source>
</evidence>
<evidence type="ECO:0000256" key="4">
    <source>
        <dbReference type="ARBA" id="ARBA00023015"/>
    </source>
</evidence>
<name>A0A1D1YPY8_9ARAE</name>
<proteinExistence type="inferred from homology"/>
<evidence type="ECO:0000256" key="9">
    <source>
        <dbReference type="SAM" id="MobiDB-lite"/>
    </source>
</evidence>
<dbReference type="InterPro" id="IPR045279">
    <property type="entry name" value="ARR-like"/>
</dbReference>
<dbReference type="Pfam" id="PF00072">
    <property type="entry name" value="Response_reg"/>
    <property type="match status" value="1"/>
</dbReference>
<keyword evidence="1 8" id="KW-0597">Phosphoprotein</keyword>
<evidence type="ECO:0000256" key="8">
    <source>
        <dbReference type="PROSITE-ProRule" id="PRU00169"/>
    </source>
</evidence>